<dbReference type="NCBIfam" id="TIGR00229">
    <property type="entry name" value="sensory_box"/>
    <property type="match status" value="1"/>
</dbReference>
<organism evidence="3 4">
    <name type="scientific">Aspergillus caelatus</name>
    <dbReference type="NCBI Taxonomy" id="61420"/>
    <lineage>
        <taxon>Eukaryota</taxon>
        <taxon>Fungi</taxon>
        <taxon>Dikarya</taxon>
        <taxon>Ascomycota</taxon>
        <taxon>Pezizomycotina</taxon>
        <taxon>Eurotiomycetes</taxon>
        <taxon>Eurotiomycetidae</taxon>
        <taxon>Eurotiales</taxon>
        <taxon>Aspergillaceae</taxon>
        <taxon>Aspergillus</taxon>
        <taxon>Aspergillus subgen. Circumdati</taxon>
    </lineage>
</organism>
<dbReference type="NCBIfam" id="TIGR00254">
    <property type="entry name" value="GGDEF"/>
    <property type="match status" value="1"/>
</dbReference>
<dbReference type="EMBL" id="ML737739">
    <property type="protein sequence ID" value="KAE8361342.1"/>
    <property type="molecule type" value="Genomic_DNA"/>
</dbReference>
<dbReference type="SUPFAM" id="SSF55785">
    <property type="entry name" value="PYP-like sensor domain (PAS domain)"/>
    <property type="match status" value="1"/>
</dbReference>
<dbReference type="PANTHER" id="PTHR46663:SF2">
    <property type="entry name" value="GGDEF DOMAIN-CONTAINING PROTEIN"/>
    <property type="match status" value="1"/>
</dbReference>
<dbReference type="Gene3D" id="3.30.450.20">
    <property type="entry name" value="PAS domain"/>
    <property type="match status" value="1"/>
</dbReference>
<evidence type="ECO:0000313" key="3">
    <source>
        <dbReference type="EMBL" id="KAE8361342.1"/>
    </source>
</evidence>
<dbReference type="InterPro" id="IPR000014">
    <property type="entry name" value="PAS"/>
</dbReference>
<dbReference type="PROSITE" id="PS50112">
    <property type="entry name" value="PAS"/>
    <property type="match status" value="1"/>
</dbReference>
<dbReference type="GeneID" id="43657546"/>
<dbReference type="RefSeq" id="XP_031924423.1">
    <property type="nucleotide sequence ID" value="XM_032073100.1"/>
</dbReference>
<feature type="domain" description="GGDEF" evidence="2">
    <location>
        <begin position="86"/>
        <end position="272"/>
    </location>
</feature>
<sequence length="280" mass="31032">MKDLYKMAIDEATIFSETDSNGTILNVNDLFCAASGYTRLELVGQNHRLVNSQQHNPAFYRGIWASVANGSLEDGRYQDVYDGPLHILRYVSVSFDITESIQAIAALQSQASYDSLTGLPNRASLLKHIEDILSSARRHHCRRFAVDMLDMNKFKQINDMYGHCEDMVARLGGDEFVIVFDDASMTPNRSSAPINVDRVPNGTEPLSAILDRAFSESFPLGDGIFLDTVNASLGIAVYPEHGSDSGTLLRNADRAMYQAKRKGQACVHVFDWDIRSNVSG</sequence>
<keyword evidence="4" id="KW-1185">Reference proteome</keyword>
<dbReference type="InterPro" id="IPR035965">
    <property type="entry name" value="PAS-like_dom_sf"/>
</dbReference>
<evidence type="ECO:0000313" key="4">
    <source>
        <dbReference type="Proteomes" id="UP000326268"/>
    </source>
</evidence>
<protein>
    <submittedName>
        <fullName evidence="3">Nucleotide cyclase</fullName>
    </submittedName>
</protein>
<dbReference type="InterPro" id="IPR052163">
    <property type="entry name" value="DGC-Regulatory_Protein"/>
</dbReference>
<evidence type="ECO:0000259" key="1">
    <source>
        <dbReference type="PROSITE" id="PS50112"/>
    </source>
</evidence>
<feature type="domain" description="PAS" evidence="1">
    <location>
        <begin position="19"/>
        <end position="46"/>
    </location>
</feature>
<dbReference type="Proteomes" id="UP000326268">
    <property type="component" value="Unassembled WGS sequence"/>
</dbReference>
<evidence type="ECO:0000259" key="2">
    <source>
        <dbReference type="PROSITE" id="PS50887"/>
    </source>
</evidence>
<dbReference type="OrthoDB" id="4525858at2759"/>
<dbReference type="InterPro" id="IPR029787">
    <property type="entry name" value="Nucleotide_cyclase"/>
</dbReference>
<dbReference type="SMART" id="SM00267">
    <property type="entry name" value="GGDEF"/>
    <property type="match status" value="1"/>
</dbReference>
<dbReference type="Pfam" id="PF00990">
    <property type="entry name" value="GGDEF"/>
    <property type="match status" value="2"/>
</dbReference>
<dbReference type="CDD" id="cd01949">
    <property type="entry name" value="GGDEF"/>
    <property type="match status" value="1"/>
</dbReference>
<name>A0A5N6ZUZ4_9EURO</name>
<dbReference type="AlphaFoldDB" id="A0A5N6ZUZ4"/>
<proteinExistence type="predicted"/>
<dbReference type="Gene3D" id="3.30.70.270">
    <property type="match status" value="2"/>
</dbReference>
<gene>
    <name evidence="3" type="ORF">BDV27DRAFT_160805</name>
</gene>
<dbReference type="CDD" id="cd00130">
    <property type="entry name" value="PAS"/>
    <property type="match status" value="1"/>
</dbReference>
<reference evidence="3 4" key="1">
    <citation type="submission" date="2019-04" db="EMBL/GenBank/DDBJ databases">
        <title>Friends and foes A comparative genomics studyof 23 Aspergillus species from section Flavi.</title>
        <authorList>
            <consortium name="DOE Joint Genome Institute"/>
            <person name="Kjaerbolling I."/>
            <person name="Vesth T."/>
            <person name="Frisvad J.C."/>
            <person name="Nybo J.L."/>
            <person name="Theobald S."/>
            <person name="Kildgaard S."/>
            <person name="Isbrandt T."/>
            <person name="Kuo A."/>
            <person name="Sato A."/>
            <person name="Lyhne E.K."/>
            <person name="Kogle M.E."/>
            <person name="Wiebenga A."/>
            <person name="Kun R.S."/>
            <person name="Lubbers R.J."/>
            <person name="Makela M.R."/>
            <person name="Barry K."/>
            <person name="Chovatia M."/>
            <person name="Clum A."/>
            <person name="Daum C."/>
            <person name="Haridas S."/>
            <person name="He G."/>
            <person name="LaButti K."/>
            <person name="Lipzen A."/>
            <person name="Mondo S."/>
            <person name="Riley R."/>
            <person name="Salamov A."/>
            <person name="Simmons B.A."/>
            <person name="Magnuson J.K."/>
            <person name="Henrissat B."/>
            <person name="Mortensen U.H."/>
            <person name="Larsen T.O."/>
            <person name="Devries R.P."/>
            <person name="Grigoriev I.V."/>
            <person name="Machida M."/>
            <person name="Baker S.E."/>
            <person name="Andersen M.R."/>
        </authorList>
    </citation>
    <scope>NUCLEOTIDE SEQUENCE [LARGE SCALE GENOMIC DNA]</scope>
    <source>
        <strain evidence="3 4">CBS 763.97</strain>
    </source>
</reference>
<dbReference type="PANTHER" id="PTHR46663">
    <property type="entry name" value="DIGUANYLATE CYCLASE DGCT-RELATED"/>
    <property type="match status" value="1"/>
</dbReference>
<accession>A0A5N6ZUZ4</accession>
<dbReference type="PROSITE" id="PS50887">
    <property type="entry name" value="GGDEF"/>
    <property type="match status" value="1"/>
</dbReference>
<dbReference type="InterPro" id="IPR043128">
    <property type="entry name" value="Rev_trsase/Diguanyl_cyclase"/>
</dbReference>
<dbReference type="SUPFAM" id="SSF55073">
    <property type="entry name" value="Nucleotide cyclase"/>
    <property type="match status" value="1"/>
</dbReference>
<dbReference type="InterPro" id="IPR000160">
    <property type="entry name" value="GGDEF_dom"/>
</dbReference>